<sequence length="73" mass="8496">MSNEKKMEMLAEIMELDVSEIREDAELSDYDEWDSITALSVIALVDEQFHKNLSGNQVKEFRTIKDVLDVMEE</sequence>
<gene>
    <name evidence="2" type="ORF">EBB54_27605</name>
</gene>
<organism evidence="2 3">
    <name type="scientific">Schaedlerella arabinosiphila</name>
    <dbReference type="NCBI Taxonomy" id="2044587"/>
    <lineage>
        <taxon>Bacteria</taxon>
        <taxon>Bacillati</taxon>
        <taxon>Bacillota</taxon>
        <taxon>Clostridia</taxon>
        <taxon>Lachnospirales</taxon>
        <taxon>Lachnospiraceae</taxon>
        <taxon>Schaedlerella</taxon>
    </lineage>
</organism>
<comment type="caution">
    <text evidence="2">The sequence shown here is derived from an EMBL/GenBank/DDBJ whole genome shotgun (WGS) entry which is preliminary data.</text>
</comment>
<evidence type="ECO:0000259" key="1">
    <source>
        <dbReference type="PROSITE" id="PS50075"/>
    </source>
</evidence>
<dbReference type="EMBL" id="RHJS01000002">
    <property type="protein sequence ID" value="RRK34684.1"/>
    <property type="molecule type" value="Genomic_DNA"/>
</dbReference>
<dbReference type="Proteomes" id="UP000274920">
    <property type="component" value="Unassembled WGS sequence"/>
</dbReference>
<accession>A0A3R8JSM5</accession>
<protein>
    <submittedName>
        <fullName evidence="2">Acyl carrier protein</fullName>
    </submittedName>
</protein>
<dbReference type="AlphaFoldDB" id="A0A3R8JSM5"/>
<dbReference type="InterPro" id="IPR036736">
    <property type="entry name" value="ACP-like_sf"/>
</dbReference>
<proteinExistence type="predicted"/>
<dbReference type="RefSeq" id="WP_125129776.1">
    <property type="nucleotide sequence ID" value="NZ_RHJS01000002.1"/>
</dbReference>
<evidence type="ECO:0000313" key="3">
    <source>
        <dbReference type="Proteomes" id="UP000274920"/>
    </source>
</evidence>
<dbReference type="PROSITE" id="PS50075">
    <property type="entry name" value="CARRIER"/>
    <property type="match status" value="1"/>
</dbReference>
<feature type="domain" description="Carrier" evidence="1">
    <location>
        <begin position="1"/>
        <end position="73"/>
    </location>
</feature>
<dbReference type="Pfam" id="PF00550">
    <property type="entry name" value="PP-binding"/>
    <property type="match status" value="1"/>
</dbReference>
<dbReference type="SUPFAM" id="SSF47336">
    <property type="entry name" value="ACP-like"/>
    <property type="match status" value="1"/>
</dbReference>
<dbReference type="Gene3D" id="1.10.1200.10">
    <property type="entry name" value="ACP-like"/>
    <property type="match status" value="1"/>
</dbReference>
<name>A0A3R8JSM5_9FIRM</name>
<evidence type="ECO:0000313" key="2">
    <source>
        <dbReference type="EMBL" id="RRK34684.1"/>
    </source>
</evidence>
<keyword evidence="3" id="KW-1185">Reference proteome</keyword>
<dbReference type="InterPro" id="IPR009081">
    <property type="entry name" value="PP-bd_ACP"/>
</dbReference>
<reference evidence="2" key="1">
    <citation type="submission" date="2018-10" db="EMBL/GenBank/DDBJ databases">
        <title>Schaedlerella arabinophila gen. nov. sp. nov., isolated from the mouse intestinal tract and comparative analysis with the genome of the closely related altered Schaedler flora strain ASF502.</title>
        <authorList>
            <person name="Miyake S."/>
            <person name="Soh M."/>
            <person name="Seedorf H."/>
        </authorList>
    </citation>
    <scope>NUCLEOTIDE SEQUENCE [LARGE SCALE GENOMIC DNA]</scope>
    <source>
        <strain evidence="2">DSM 106076</strain>
    </source>
</reference>